<dbReference type="GO" id="GO:0006606">
    <property type="term" value="P:protein import into nucleus"/>
    <property type="evidence" value="ECO:0007669"/>
    <property type="project" value="TreeGrafter"/>
</dbReference>
<keyword evidence="1 7" id="KW-0813">Transport</keyword>
<dbReference type="Proteomes" id="UP000745764">
    <property type="component" value="Unassembled WGS sequence"/>
</dbReference>
<evidence type="ECO:0000256" key="2">
    <source>
        <dbReference type="ARBA" id="ARBA00022816"/>
    </source>
</evidence>
<evidence type="ECO:0000256" key="8">
    <source>
        <dbReference type="SAM" id="MobiDB-lite"/>
    </source>
</evidence>
<evidence type="ECO:0000256" key="4">
    <source>
        <dbReference type="ARBA" id="ARBA00023010"/>
    </source>
</evidence>
<dbReference type="InterPro" id="IPR007252">
    <property type="entry name" value="Nup84/Nup107"/>
</dbReference>
<sequence length="925" mass="104540">MAPVTRKTASSGAFKPVHRKGSQTNTNSFADATRTYGHSTSQDLDNNASALVPTSQLIDQINPLRDMADRVGREVDHFAETLDKFNSRLHGQDAYRTAIDLTLEYKDFASSMVKKLKKRHDAQRVTEMKNEFGKRITQSPIRSSSLSGAVGPVTHNDGDEDIPAQTSLDTLRQWQAELDTWELFRIMLELRYSPEKQTLQQEKEARLADMGAPNTYTSDSDIWERFTLDNDSARERHLVLKWLQGAANHGESDIEAIAEELEKKSGRGTGIWFNGWMETRERIKGTKRMRVFSTASSDMLDVKRTHSNEPLVSSLDPDAPTRQYRVLEKADEYSERALWMTCWEMLRRGYSWHDICQWCSERNQSWRAVSMAVSSDSDKDMALPGLSAGSLWRRMCYALTQQTGLDEYEAAVYGVLSGDLDSVKRVCQSWDDYIFAHYNSLLIGQLEDYLQKSFPEKFASGTATRFPLFDSLRHHGDQQDVARNLIRRLNEQSTTSQDARKPLKLLQGSLIADNFADLCNNLATAISDAAWYQTTSTTIVPLRTAVSPDSQRESVIFNDYDALRIITHMVLMLREFHEPLSDTKSDPEALDNIIAAYIQLLRAAGRWELTSVYASRMSPIRGTKSLAQTMTDVQDLQDKMHFTKLMSTYGIDPVAVLIEQAKYLMDEVLPKKPAGRGNLKIIESTKDDLYPGQRIKLNFVEEGNGGEGIADHLAVFHLMEGHWDVSFQTLAYACRKLLRYYELSLLVKAVDALDAWRTVEHDYATKVPRPSSLPAKVKATFENTCAAIEPVLSGILMHAKDGTMNTLLEAWSPTDLEADDEAADLVKIRNWYLPEVVLAYNAVLCAGAHMISRDHLLRSMELANDVANDKTGLAECFLEAGRMRELVIAFAQSSETMLKLNEMNQGKRERKNKAGKNLDIWEIKA</sequence>
<keyword evidence="3" id="KW-0653">Protein transport</keyword>
<evidence type="ECO:0000313" key="10">
    <source>
        <dbReference type="Proteomes" id="UP000745764"/>
    </source>
</evidence>
<proteinExistence type="inferred from homology"/>
<evidence type="ECO:0000256" key="3">
    <source>
        <dbReference type="ARBA" id="ARBA00022927"/>
    </source>
</evidence>
<evidence type="ECO:0000256" key="6">
    <source>
        <dbReference type="ARBA" id="ARBA00023242"/>
    </source>
</evidence>
<feature type="compositionally biased region" description="Polar residues" evidence="8">
    <location>
        <begin position="22"/>
        <end position="45"/>
    </location>
</feature>
<keyword evidence="10" id="KW-1185">Reference proteome</keyword>
<dbReference type="GO" id="GO:0017056">
    <property type="term" value="F:structural constituent of nuclear pore"/>
    <property type="evidence" value="ECO:0007669"/>
    <property type="project" value="UniProtKB-UniRule"/>
</dbReference>
<organism evidence="9 10">
    <name type="scientific">Aureobasidium uvarum</name>
    <dbReference type="NCBI Taxonomy" id="2773716"/>
    <lineage>
        <taxon>Eukaryota</taxon>
        <taxon>Fungi</taxon>
        <taxon>Dikarya</taxon>
        <taxon>Ascomycota</taxon>
        <taxon>Pezizomycotina</taxon>
        <taxon>Dothideomycetes</taxon>
        <taxon>Dothideomycetidae</taxon>
        <taxon>Dothideales</taxon>
        <taxon>Saccotheciaceae</taxon>
        <taxon>Aureobasidium</taxon>
    </lineage>
</organism>
<dbReference type="GO" id="GO:0006406">
    <property type="term" value="P:mRNA export from nucleus"/>
    <property type="evidence" value="ECO:0007669"/>
    <property type="project" value="TreeGrafter"/>
</dbReference>
<dbReference type="Pfam" id="PF04121">
    <property type="entry name" value="Nup84_Nup100"/>
    <property type="match status" value="2"/>
</dbReference>
<name>A0A9N8PNW7_9PEZI</name>
<dbReference type="Gene3D" id="1.20.190.50">
    <property type="match status" value="1"/>
</dbReference>
<dbReference type="PANTHER" id="PTHR13003">
    <property type="entry name" value="NUP107-RELATED"/>
    <property type="match status" value="1"/>
</dbReference>
<keyword evidence="5 7" id="KW-0906">Nuclear pore complex</keyword>
<protein>
    <recommendedName>
        <fullName evidence="7">Nuclear pore complex protein</fullName>
    </recommendedName>
</protein>
<comment type="similarity">
    <text evidence="7">Belongs to the nucleoporin Nup84/Nup107 family.</text>
</comment>
<dbReference type="GO" id="GO:0031080">
    <property type="term" value="C:nuclear pore outer ring"/>
    <property type="evidence" value="ECO:0007669"/>
    <property type="project" value="TreeGrafter"/>
</dbReference>
<evidence type="ECO:0000256" key="5">
    <source>
        <dbReference type="ARBA" id="ARBA00023132"/>
    </source>
</evidence>
<dbReference type="EMBL" id="CAINUL010000002">
    <property type="protein sequence ID" value="CAD0107211.1"/>
    <property type="molecule type" value="Genomic_DNA"/>
</dbReference>
<dbReference type="Gene3D" id="1.10.3450.20">
    <property type="match status" value="1"/>
</dbReference>
<feature type="region of interest" description="Disordered" evidence="8">
    <location>
        <begin position="1"/>
        <end position="45"/>
    </location>
</feature>
<dbReference type="GO" id="GO:0031965">
    <property type="term" value="C:nuclear membrane"/>
    <property type="evidence" value="ECO:0007669"/>
    <property type="project" value="UniProtKB-SubCell"/>
</dbReference>
<keyword evidence="4 7" id="KW-0811">Translocation</keyword>
<evidence type="ECO:0000256" key="7">
    <source>
        <dbReference type="RuleBase" id="RU365072"/>
    </source>
</evidence>
<dbReference type="OrthoDB" id="3098at2759"/>
<comment type="subcellular location">
    <subcellularLocation>
        <location evidence="7">Nucleus</location>
        <location evidence="7">Nuclear pore complex</location>
    </subcellularLocation>
    <subcellularLocation>
        <location evidence="7">Nucleus membrane</location>
    </subcellularLocation>
</comment>
<evidence type="ECO:0000313" key="9">
    <source>
        <dbReference type="EMBL" id="CAD0107211.1"/>
    </source>
</evidence>
<dbReference type="AlphaFoldDB" id="A0A9N8PNW7"/>
<dbReference type="PANTHER" id="PTHR13003:SF2">
    <property type="entry name" value="NUCLEAR PORE COMPLEX PROTEIN NUP107"/>
    <property type="match status" value="1"/>
</dbReference>
<gene>
    <name evidence="9" type="ORF">AWRI4620_LOCUS1466</name>
</gene>
<keyword evidence="7" id="KW-0472">Membrane</keyword>
<evidence type="ECO:0000256" key="1">
    <source>
        <dbReference type="ARBA" id="ARBA00022448"/>
    </source>
</evidence>
<accession>A0A9N8PNW7</accession>
<reference evidence="9" key="1">
    <citation type="submission" date="2020-06" db="EMBL/GenBank/DDBJ databases">
        <authorList>
            <person name="Onetto C."/>
        </authorList>
    </citation>
    <scope>NUCLEOTIDE SEQUENCE</scope>
</reference>
<dbReference type="GO" id="GO:0000973">
    <property type="term" value="P:post-transcriptional tethering of RNA polymerase II gene DNA at nuclear periphery"/>
    <property type="evidence" value="ECO:0007669"/>
    <property type="project" value="TreeGrafter"/>
</dbReference>
<comment type="subunit">
    <text evidence="7">Part of the nuclear pore complex (NPC).</text>
</comment>
<comment type="caution">
    <text evidence="9">The sequence shown here is derived from an EMBL/GenBank/DDBJ whole genome shotgun (WGS) entry which is preliminary data.</text>
</comment>
<keyword evidence="2" id="KW-0509">mRNA transport</keyword>
<comment type="function">
    <text evidence="7">Functions as a component of the nuclear pore complex (NPC).</text>
</comment>
<keyword evidence="6 7" id="KW-0539">Nucleus</keyword>